<keyword evidence="5" id="KW-0808">Transferase</keyword>
<comment type="similarity">
    <text evidence="2">Belongs to the class IV-like SAM-binding methyltransferase superfamily. RNA methyltransferase TrmH family.</text>
</comment>
<dbReference type="Pfam" id="PF08032">
    <property type="entry name" value="SpoU_sub_bind"/>
    <property type="match status" value="1"/>
</dbReference>
<dbReference type="GO" id="GO:0016435">
    <property type="term" value="F:rRNA (guanine) methyltransferase activity"/>
    <property type="evidence" value="ECO:0007669"/>
    <property type="project" value="TreeGrafter"/>
</dbReference>
<protein>
    <recommendedName>
        <fullName evidence="9">rRNA methyltransferase 1, mitochondrial</fullName>
    </recommendedName>
</protein>
<accession>A0A9P7V7R8</accession>
<dbReference type="CDD" id="cd18105">
    <property type="entry name" value="SpoU-like_MRM1"/>
    <property type="match status" value="1"/>
</dbReference>
<dbReference type="SUPFAM" id="SSF75217">
    <property type="entry name" value="alpha/beta knot"/>
    <property type="match status" value="1"/>
</dbReference>
<keyword evidence="8" id="KW-0496">Mitochondrion</keyword>
<gene>
    <name evidence="12" type="ORF">KQ657_001395</name>
</gene>
<dbReference type="InterPro" id="IPR029028">
    <property type="entry name" value="Alpha/beta_knot_MTases"/>
</dbReference>
<evidence type="ECO:0000256" key="2">
    <source>
        <dbReference type="ARBA" id="ARBA00007228"/>
    </source>
</evidence>
<dbReference type="SMART" id="SM00967">
    <property type="entry name" value="SpoU_sub_bind"/>
    <property type="match status" value="1"/>
</dbReference>
<dbReference type="InterPro" id="IPR047182">
    <property type="entry name" value="MRM1"/>
</dbReference>
<evidence type="ECO:0000256" key="1">
    <source>
        <dbReference type="ARBA" id="ARBA00004173"/>
    </source>
</evidence>
<evidence type="ECO:0000256" key="6">
    <source>
        <dbReference type="ARBA" id="ARBA00022691"/>
    </source>
</evidence>
<dbReference type="Proteomes" id="UP000790833">
    <property type="component" value="Unassembled WGS sequence"/>
</dbReference>
<organism evidence="12 13">
    <name type="scientific">Scheffersomyces spartinae</name>
    <dbReference type="NCBI Taxonomy" id="45513"/>
    <lineage>
        <taxon>Eukaryota</taxon>
        <taxon>Fungi</taxon>
        <taxon>Dikarya</taxon>
        <taxon>Ascomycota</taxon>
        <taxon>Saccharomycotina</taxon>
        <taxon>Pichiomycetes</taxon>
        <taxon>Debaryomycetaceae</taxon>
        <taxon>Scheffersomyces</taxon>
    </lineage>
</organism>
<dbReference type="InterPro" id="IPR029064">
    <property type="entry name" value="Ribosomal_eL30-like_sf"/>
</dbReference>
<keyword evidence="6" id="KW-0949">S-adenosyl-L-methionine</keyword>
<evidence type="ECO:0000256" key="8">
    <source>
        <dbReference type="ARBA" id="ARBA00023128"/>
    </source>
</evidence>
<proteinExistence type="inferred from homology"/>
<evidence type="ECO:0000259" key="11">
    <source>
        <dbReference type="SMART" id="SM00967"/>
    </source>
</evidence>
<dbReference type="InterPro" id="IPR013123">
    <property type="entry name" value="SpoU_subst-bd"/>
</dbReference>
<dbReference type="EMBL" id="JAHMUF010000015">
    <property type="protein sequence ID" value="KAG7192938.1"/>
    <property type="molecule type" value="Genomic_DNA"/>
</dbReference>
<evidence type="ECO:0000313" key="12">
    <source>
        <dbReference type="EMBL" id="KAG7192938.1"/>
    </source>
</evidence>
<feature type="region of interest" description="Disordered" evidence="10">
    <location>
        <begin position="88"/>
        <end position="127"/>
    </location>
</feature>
<feature type="compositionally biased region" description="Low complexity" evidence="10">
    <location>
        <begin position="30"/>
        <end position="44"/>
    </location>
</feature>
<dbReference type="OrthoDB" id="270651at2759"/>
<evidence type="ECO:0000256" key="3">
    <source>
        <dbReference type="ARBA" id="ARBA00022552"/>
    </source>
</evidence>
<evidence type="ECO:0000256" key="5">
    <source>
        <dbReference type="ARBA" id="ARBA00022679"/>
    </source>
</evidence>
<keyword evidence="3" id="KW-0698">rRNA processing</keyword>
<dbReference type="NCBIfam" id="TIGR00186">
    <property type="entry name" value="rRNA_methyl_3"/>
    <property type="match status" value="1"/>
</dbReference>
<feature type="domain" description="RNA 2-O ribose methyltransferase substrate binding" evidence="11">
    <location>
        <begin position="137"/>
        <end position="210"/>
    </location>
</feature>
<dbReference type="GO" id="GO:0005739">
    <property type="term" value="C:mitochondrion"/>
    <property type="evidence" value="ECO:0007669"/>
    <property type="project" value="UniProtKB-SubCell"/>
</dbReference>
<dbReference type="InterPro" id="IPR029026">
    <property type="entry name" value="tRNA_m1G_MTases_N"/>
</dbReference>
<dbReference type="InterPro" id="IPR047261">
    <property type="entry name" value="MRM1_MeTrfase_dom"/>
</dbReference>
<dbReference type="InterPro" id="IPR001537">
    <property type="entry name" value="SpoU_MeTrfase"/>
</dbReference>
<dbReference type="SUPFAM" id="SSF55315">
    <property type="entry name" value="L30e-like"/>
    <property type="match status" value="1"/>
</dbReference>
<dbReference type="RefSeq" id="XP_043048488.1">
    <property type="nucleotide sequence ID" value="XM_043192193.1"/>
</dbReference>
<dbReference type="Gene3D" id="3.40.1280.10">
    <property type="match status" value="1"/>
</dbReference>
<feature type="compositionally biased region" description="Basic and acidic residues" evidence="10">
    <location>
        <begin position="101"/>
        <end position="117"/>
    </location>
</feature>
<evidence type="ECO:0000256" key="4">
    <source>
        <dbReference type="ARBA" id="ARBA00022603"/>
    </source>
</evidence>
<dbReference type="PANTHER" id="PTHR46103">
    <property type="entry name" value="RRNA METHYLTRANSFERASE 1, MITOCHONDRIAL"/>
    <property type="match status" value="1"/>
</dbReference>
<dbReference type="GO" id="GO:0003723">
    <property type="term" value="F:RNA binding"/>
    <property type="evidence" value="ECO:0007669"/>
    <property type="project" value="InterPro"/>
</dbReference>
<keyword evidence="4" id="KW-0489">Methyltransferase</keyword>
<dbReference type="GeneID" id="66114769"/>
<dbReference type="Pfam" id="PF00588">
    <property type="entry name" value="SpoU_methylase"/>
    <property type="match status" value="1"/>
</dbReference>
<dbReference type="PANTHER" id="PTHR46103:SF1">
    <property type="entry name" value="RRNA METHYLTRANSFERASE 1, MITOCHONDRIAL"/>
    <property type="match status" value="1"/>
</dbReference>
<evidence type="ECO:0000313" key="13">
    <source>
        <dbReference type="Proteomes" id="UP000790833"/>
    </source>
</evidence>
<comment type="subcellular location">
    <subcellularLocation>
        <location evidence="1">Mitochondrion</location>
    </subcellularLocation>
</comment>
<dbReference type="InterPro" id="IPR004441">
    <property type="entry name" value="rRNA_MeTrfase_TrmH"/>
</dbReference>
<keyword evidence="13" id="KW-1185">Reference proteome</keyword>
<sequence length="438" mass="49747">MFRLFPRVARQFQSIRPLHRAETGTKKLPSTFKKSSTYKKSSSKINTLSQTLPDQKKPPKPWVVQGIPKDEFFQRKYGNISREERKRLDEKVDRQRRLREMKRAHERSKLGLPDRKTGGPVNGTPTMKRIRNPLYDYIFGTHSVLATLRVNKRDLYSTLYHHNIKDQEILKLAKKLGIRIIESSKQELQQLSDGAVHNGVVLETKPLQIWPVQDLGVPNGDTGDYKVYLYNDLYGTKIEKDYQVVRETPNDSQRYPLGVYLDGITDPQNIGAIFRSAYYLGVDFIIVPSSETAKLGGVAHKASAGSLEYITAMSTDEPLRFIDRIRQNGWNVITTAGRSNSLQKMDLKGKDTKIIETLDKRFIEPEDLSELLLKSPMLLVMGSEGAGVRTHIKLRSDYLVGLPRMRVDSLDNGLVDSLNVSVASALVLDKCVSFTRIN</sequence>
<evidence type="ECO:0000256" key="9">
    <source>
        <dbReference type="ARBA" id="ARBA00034881"/>
    </source>
</evidence>
<evidence type="ECO:0000256" key="7">
    <source>
        <dbReference type="ARBA" id="ARBA00022946"/>
    </source>
</evidence>
<feature type="region of interest" description="Disordered" evidence="10">
    <location>
        <begin position="22"/>
        <end position="64"/>
    </location>
</feature>
<dbReference type="AlphaFoldDB" id="A0A9P7V7R8"/>
<evidence type="ECO:0000256" key="10">
    <source>
        <dbReference type="SAM" id="MobiDB-lite"/>
    </source>
</evidence>
<keyword evidence="7" id="KW-0809">Transit peptide</keyword>
<dbReference type="Gene3D" id="3.30.1330.30">
    <property type="match status" value="1"/>
</dbReference>
<name>A0A9P7V7R8_9ASCO</name>
<comment type="caution">
    <text evidence="12">The sequence shown here is derived from an EMBL/GenBank/DDBJ whole genome shotgun (WGS) entry which is preliminary data.</text>
</comment>
<reference evidence="12" key="1">
    <citation type="submission" date="2021-03" db="EMBL/GenBank/DDBJ databases">
        <authorList>
            <person name="Palmer J.M."/>
        </authorList>
    </citation>
    <scope>NUCLEOTIDE SEQUENCE</scope>
    <source>
        <strain evidence="12">ARV_011</strain>
    </source>
</reference>